<dbReference type="Proteomes" id="UP001345013">
    <property type="component" value="Unassembled WGS sequence"/>
</dbReference>
<dbReference type="EMBL" id="JAVRRG010000085">
    <property type="protein sequence ID" value="KAK5087664.1"/>
    <property type="molecule type" value="Genomic_DNA"/>
</dbReference>
<dbReference type="PANTHER" id="PTHR13134:SF3">
    <property type="entry name" value="TRAFFICKING PROTEIN PARTICLE COMPLEX SUBUNIT 13"/>
    <property type="match status" value="1"/>
</dbReference>
<evidence type="ECO:0000259" key="2">
    <source>
        <dbReference type="Pfam" id="PF23647"/>
    </source>
</evidence>
<sequence length="322" mass="35005">MLIDVLVLRLARPSLAQQHPLAYDYLAKIPHSATLAVSAEIPDQEFLLSSNLSLPPAFGSAYVGEIFSCSLCANNELPKDNTTKSITGVRLTAEMQTPSQQHIPLATSEKETDGDASAVMPPGASIQRIVRFDLKEEGNHILVVNLTYTETTTSEDVASEGKVRSFRKLYQFQAQPCLSVRTKATELASREVPDKSLGPYGRSMLVRYVLEAQLENVSEGGIVLQQAKLLAYPPFVATSLNFDMDAAGDQKGGDPLLNPRDVLQLAFLVEQDVENTEGADELKANIKRDGRTPLGQIALEWSSGMGEKGQLTTGTLSSRKRA</sequence>
<keyword evidence="4" id="KW-1185">Reference proteome</keyword>
<dbReference type="InterPro" id="IPR010378">
    <property type="entry name" value="TRAPPC13"/>
</dbReference>
<dbReference type="InterPro" id="IPR055427">
    <property type="entry name" value="TRAPPC13_N"/>
</dbReference>
<feature type="domain" description="Trafficking protein particle complex subunit 13 middle" evidence="2">
    <location>
        <begin position="208"/>
        <end position="317"/>
    </location>
</feature>
<reference evidence="3 4" key="1">
    <citation type="submission" date="2023-08" db="EMBL/GenBank/DDBJ databases">
        <title>Black Yeasts Isolated from many extreme environments.</title>
        <authorList>
            <person name="Coleine C."/>
            <person name="Stajich J.E."/>
            <person name="Selbmann L."/>
        </authorList>
    </citation>
    <scope>NUCLEOTIDE SEQUENCE [LARGE SCALE GENOMIC DNA]</scope>
    <source>
        <strain evidence="3 4">CCFEE 5885</strain>
    </source>
</reference>
<feature type="domain" description="Trafficking protein particle complex subunit 13 N-terminal" evidence="1">
    <location>
        <begin position="5"/>
        <end position="174"/>
    </location>
</feature>
<accession>A0ABR0K5Y1</accession>
<evidence type="ECO:0000313" key="3">
    <source>
        <dbReference type="EMBL" id="KAK5087664.1"/>
    </source>
</evidence>
<comment type="caution">
    <text evidence="3">The sequence shown here is derived from an EMBL/GenBank/DDBJ whole genome shotgun (WGS) entry which is preliminary data.</text>
</comment>
<dbReference type="Pfam" id="PF06159">
    <property type="entry name" value="TRAPPC13_N"/>
    <property type="match status" value="1"/>
</dbReference>
<evidence type="ECO:0000259" key="1">
    <source>
        <dbReference type="Pfam" id="PF06159"/>
    </source>
</evidence>
<dbReference type="Pfam" id="PF23647">
    <property type="entry name" value="TRAPPC13_M"/>
    <property type="match status" value="1"/>
</dbReference>
<protein>
    <recommendedName>
        <fullName evidence="5">DUF974 domain protein</fullName>
    </recommendedName>
</protein>
<organism evidence="3 4">
    <name type="scientific">Lithohypha guttulata</name>
    <dbReference type="NCBI Taxonomy" id="1690604"/>
    <lineage>
        <taxon>Eukaryota</taxon>
        <taxon>Fungi</taxon>
        <taxon>Dikarya</taxon>
        <taxon>Ascomycota</taxon>
        <taxon>Pezizomycotina</taxon>
        <taxon>Eurotiomycetes</taxon>
        <taxon>Chaetothyriomycetidae</taxon>
        <taxon>Chaetothyriales</taxon>
        <taxon>Trichomeriaceae</taxon>
        <taxon>Lithohypha</taxon>
    </lineage>
</organism>
<name>A0ABR0K5Y1_9EURO</name>
<proteinExistence type="predicted"/>
<dbReference type="PANTHER" id="PTHR13134">
    <property type="entry name" value="TRAFFICKING PROTEIN PARTICLE COMPLEX SUBUNIT 13"/>
    <property type="match status" value="1"/>
</dbReference>
<gene>
    <name evidence="3" type="ORF">LTR24_006534</name>
</gene>
<evidence type="ECO:0000313" key="4">
    <source>
        <dbReference type="Proteomes" id="UP001345013"/>
    </source>
</evidence>
<dbReference type="InterPro" id="IPR055429">
    <property type="entry name" value="TRAPPC13_M"/>
</dbReference>
<evidence type="ECO:0008006" key="5">
    <source>
        <dbReference type="Google" id="ProtNLM"/>
    </source>
</evidence>